<proteinExistence type="predicted"/>
<dbReference type="AlphaFoldDB" id="A0A9P0NCY1"/>
<dbReference type="Gene3D" id="2.60.120.590">
    <property type="entry name" value="Alpha-ketoglutarate-dependent dioxygenase AlkB-like"/>
    <property type="match status" value="1"/>
</dbReference>
<protein>
    <submittedName>
        <fullName evidence="2">Uncharacterized protein</fullName>
    </submittedName>
</protein>
<dbReference type="EMBL" id="OU895878">
    <property type="protein sequence ID" value="CAH1719017.1"/>
    <property type="molecule type" value="Genomic_DNA"/>
</dbReference>
<dbReference type="InterPro" id="IPR032870">
    <property type="entry name" value="ALKBH7-like"/>
</dbReference>
<evidence type="ECO:0000313" key="2">
    <source>
        <dbReference type="EMBL" id="CAH1719017.1"/>
    </source>
</evidence>
<accession>A0A9P0NCY1</accession>
<gene>
    <name evidence="2" type="ORF">CHIRRI_LOCUS6359</name>
</gene>
<reference evidence="2" key="2">
    <citation type="submission" date="2022-10" db="EMBL/GenBank/DDBJ databases">
        <authorList>
            <consortium name="ENA_rothamsted_submissions"/>
            <consortium name="culmorum"/>
            <person name="King R."/>
        </authorList>
    </citation>
    <scope>NUCLEOTIDE SEQUENCE</scope>
</reference>
<evidence type="ECO:0000313" key="3">
    <source>
        <dbReference type="Proteomes" id="UP001153620"/>
    </source>
</evidence>
<reference evidence="2" key="1">
    <citation type="submission" date="2022-01" db="EMBL/GenBank/DDBJ databases">
        <authorList>
            <person name="King R."/>
        </authorList>
    </citation>
    <scope>NUCLEOTIDE SEQUENCE</scope>
</reference>
<sequence>MLRNFLNIARTKIIADNFYGIKSFRSYSTANEVIGLKYNPNVVNSLMEFEGNWPEDVKEKFIQDMGVVENFISEQEEQEILTEIEPYLKRLKYERDHWDDAINVFRETERKSWFPQNRTIINRLIQTAFKKGTSTLPHIHVLDLAADGVIKAHVDSVRFCGTTISGISLLTDAIMKLVQSPTDPFEAPDEYRQQPKNDTANLYSCKVLVRRRSLYIMSNSARYKFTHEILRNEESMFRGQKVEKGRRISVICRDEP</sequence>
<dbReference type="Proteomes" id="UP001153620">
    <property type="component" value="Chromosome 2"/>
</dbReference>
<dbReference type="InterPro" id="IPR037151">
    <property type="entry name" value="AlkB-like_sf"/>
</dbReference>
<dbReference type="PANTHER" id="PTHR21052:SF0">
    <property type="entry name" value="ALPHA-KETOGLUTARATE-DEPENDENT DIOXYGENASE ALKB HOMOLOG 7, MITOCHONDRIAL"/>
    <property type="match status" value="1"/>
</dbReference>
<evidence type="ECO:0000256" key="1">
    <source>
        <dbReference type="ARBA" id="ARBA00001954"/>
    </source>
</evidence>
<comment type="cofactor">
    <cofactor evidence="1">
        <name>Fe(2+)</name>
        <dbReference type="ChEBI" id="CHEBI:29033"/>
    </cofactor>
</comment>
<dbReference type="SUPFAM" id="SSF51197">
    <property type="entry name" value="Clavaminate synthase-like"/>
    <property type="match status" value="1"/>
</dbReference>
<dbReference type="PANTHER" id="PTHR21052">
    <property type="entry name" value="SPERMATOGENESIS ASSOCIATED 11-RELATED"/>
    <property type="match status" value="1"/>
</dbReference>
<name>A0A9P0NCY1_9DIPT</name>
<dbReference type="GO" id="GO:0006631">
    <property type="term" value="P:fatty acid metabolic process"/>
    <property type="evidence" value="ECO:0007669"/>
    <property type="project" value="TreeGrafter"/>
</dbReference>
<dbReference type="GO" id="GO:0005759">
    <property type="term" value="C:mitochondrial matrix"/>
    <property type="evidence" value="ECO:0007669"/>
    <property type="project" value="TreeGrafter"/>
</dbReference>
<keyword evidence="3" id="KW-1185">Reference proteome</keyword>
<organism evidence="2 3">
    <name type="scientific">Chironomus riparius</name>
    <dbReference type="NCBI Taxonomy" id="315576"/>
    <lineage>
        <taxon>Eukaryota</taxon>
        <taxon>Metazoa</taxon>
        <taxon>Ecdysozoa</taxon>
        <taxon>Arthropoda</taxon>
        <taxon>Hexapoda</taxon>
        <taxon>Insecta</taxon>
        <taxon>Pterygota</taxon>
        <taxon>Neoptera</taxon>
        <taxon>Endopterygota</taxon>
        <taxon>Diptera</taxon>
        <taxon>Nematocera</taxon>
        <taxon>Chironomoidea</taxon>
        <taxon>Chironomidae</taxon>
        <taxon>Chironominae</taxon>
        <taxon>Chironomus</taxon>
    </lineage>
</organism>
<dbReference type="GO" id="GO:0006974">
    <property type="term" value="P:DNA damage response"/>
    <property type="evidence" value="ECO:0007669"/>
    <property type="project" value="InterPro"/>
</dbReference>